<dbReference type="AlphaFoldDB" id="K4RGH0"/>
<sequence>MVLAQHSTPTTAVAATPHEPTTALRTTAVAADPATYAQLLLSAWLRSSADEATSAQARRAQSTRPDFELPDQAADPVPQTEHRARRVTWRPHHPCGQ</sequence>
<proteinExistence type="predicted"/>
<organism evidence="2 3">
    <name type="scientific">Streptomyces davaonensis (strain DSM 101723 / JCM 4913 / KCC S-0913 / 768)</name>
    <dbReference type="NCBI Taxonomy" id="1214101"/>
    <lineage>
        <taxon>Bacteria</taxon>
        <taxon>Bacillati</taxon>
        <taxon>Actinomycetota</taxon>
        <taxon>Actinomycetes</taxon>
        <taxon>Kitasatosporales</taxon>
        <taxon>Streptomycetaceae</taxon>
        <taxon>Streptomyces</taxon>
    </lineage>
</organism>
<reference evidence="2 3" key="1">
    <citation type="journal article" date="2012" name="J. Bacteriol.">
        <title>Genome sequence of the bacterium Streptomyces davawensis JCM 4913 and heterologous production of the unique antibiotic roseoflavin.</title>
        <authorList>
            <person name="Jankowitsch F."/>
            <person name="Schwarz J."/>
            <person name="Ruckert C."/>
            <person name="Gust B."/>
            <person name="Szczepanowski R."/>
            <person name="Blom J."/>
            <person name="Pelzer S."/>
            <person name="Kalinowski J."/>
            <person name="Mack M."/>
        </authorList>
    </citation>
    <scope>NUCLEOTIDE SEQUENCE [LARGE SCALE GENOMIC DNA]</scope>
    <source>
        <strain evidence="3">DSM 101723 / JCM 4913 / KCC S-0913 / 768</strain>
    </source>
</reference>
<feature type="region of interest" description="Disordered" evidence="1">
    <location>
        <begin position="50"/>
        <end position="97"/>
    </location>
</feature>
<keyword evidence="3" id="KW-1185">Reference proteome</keyword>
<evidence type="ECO:0000313" key="2">
    <source>
        <dbReference type="EMBL" id="CCK32822.1"/>
    </source>
</evidence>
<dbReference type="KEGG" id="sdv:BN159_8444"/>
<feature type="compositionally biased region" description="Basic residues" evidence="1">
    <location>
        <begin position="83"/>
        <end position="97"/>
    </location>
</feature>
<accession>K4RGH0</accession>
<protein>
    <submittedName>
        <fullName evidence="2">Uncharacterized protein</fullName>
    </submittedName>
</protein>
<dbReference type="RefSeq" id="WP_015663138.1">
    <property type="nucleotide sequence ID" value="NC_020504.1"/>
</dbReference>
<feature type="compositionally biased region" description="Polar residues" evidence="1">
    <location>
        <begin position="50"/>
        <end position="64"/>
    </location>
</feature>
<evidence type="ECO:0000313" key="3">
    <source>
        <dbReference type="Proteomes" id="UP000008043"/>
    </source>
</evidence>
<evidence type="ECO:0000256" key="1">
    <source>
        <dbReference type="SAM" id="MobiDB-lite"/>
    </source>
</evidence>
<dbReference type="Proteomes" id="UP000008043">
    <property type="component" value="Chromosome"/>
</dbReference>
<dbReference type="EMBL" id="HE971709">
    <property type="protein sequence ID" value="CCK32822.1"/>
    <property type="molecule type" value="Genomic_DNA"/>
</dbReference>
<dbReference type="PATRIC" id="fig|1214101.3.peg.8537"/>
<dbReference type="HOGENOM" id="CLU_2345370_0_0_11"/>
<name>K4RGH0_STRDJ</name>
<gene>
    <name evidence="2" type="ORF">BN159_8444</name>
</gene>